<keyword evidence="5" id="KW-0472">Membrane</keyword>
<dbReference type="PANTHER" id="PTHR10465">
    <property type="entry name" value="TRANSMEMBRANE GTPASE FZO1"/>
    <property type="match status" value="1"/>
</dbReference>
<dbReference type="PANTHER" id="PTHR10465:SF0">
    <property type="entry name" value="SARCALUMENIN"/>
    <property type="match status" value="1"/>
</dbReference>
<accession>A0ABY2TEA9</accession>
<dbReference type="InterPro" id="IPR045063">
    <property type="entry name" value="Dynamin_N"/>
</dbReference>
<evidence type="ECO:0000256" key="4">
    <source>
        <dbReference type="ARBA" id="ARBA00023134"/>
    </source>
</evidence>
<comment type="caution">
    <text evidence="7">The sequence shown here is derived from an EMBL/GenBank/DDBJ whole genome shotgun (WGS) entry which is preliminary data.</text>
</comment>
<keyword evidence="3" id="KW-0378">Hydrolase</keyword>
<keyword evidence="2" id="KW-0547">Nucleotide-binding</keyword>
<dbReference type="InterPro" id="IPR027417">
    <property type="entry name" value="P-loop_NTPase"/>
</dbReference>
<evidence type="ECO:0000313" key="7">
    <source>
        <dbReference type="EMBL" id="TKI66454.1"/>
    </source>
</evidence>
<organism evidence="7 8">
    <name type="scientific">Lysinibacillus varians</name>
    <dbReference type="NCBI Taxonomy" id="1145276"/>
    <lineage>
        <taxon>Bacteria</taxon>
        <taxon>Bacillati</taxon>
        <taxon>Bacillota</taxon>
        <taxon>Bacilli</taxon>
        <taxon>Bacillales</taxon>
        <taxon>Bacillaceae</taxon>
        <taxon>Lysinibacillus</taxon>
    </lineage>
</organism>
<evidence type="ECO:0000259" key="6">
    <source>
        <dbReference type="Pfam" id="PF00350"/>
    </source>
</evidence>
<evidence type="ECO:0000256" key="1">
    <source>
        <dbReference type="ARBA" id="ARBA00004370"/>
    </source>
</evidence>
<comment type="subcellular location">
    <subcellularLocation>
        <location evidence="1">Membrane</location>
    </subcellularLocation>
</comment>
<feature type="domain" description="Dynamin N-terminal" evidence="6">
    <location>
        <begin position="118"/>
        <end position="271"/>
    </location>
</feature>
<dbReference type="InterPro" id="IPR027094">
    <property type="entry name" value="Mitofusin_fam"/>
</dbReference>
<dbReference type="SUPFAM" id="SSF52540">
    <property type="entry name" value="P-loop containing nucleoside triphosphate hydrolases"/>
    <property type="match status" value="1"/>
</dbReference>
<dbReference type="Pfam" id="PF00350">
    <property type="entry name" value="Dynamin_N"/>
    <property type="match status" value="1"/>
</dbReference>
<dbReference type="EMBL" id="SZPV01000011">
    <property type="protein sequence ID" value="TKI66454.1"/>
    <property type="molecule type" value="Genomic_DNA"/>
</dbReference>
<protein>
    <recommendedName>
        <fullName evidence="6">Dynamin N-terminal domain-containing protein</fullName>
    </recommendedName>
</protein>
<dbReference type="RefSeq" id="WP_025220467.1">
    <property type="nucleotide sequence ID" value="NZ_CP006837.1"/>
</dbReference>
<proteinExistence type="predicted"/>
<dbReference type="Proteomes" id="UP000308539">
    <property type="component" value="Unassembled WGS sequence"/>
</dbReference>
<reference evidence="7 8" key="1">
    <citation type="submission" date="2019-04" db="EMBL/GenBank/DDBJ databases">
        <title>Lysinibacillus genome sequencing.</title>
        <authorList>
            <person name="Dunlap C."/>
        </authorList>
    </citation>
    <scope>NUCLEOTIDE SEQUENCE [LARGE SCALE GENOMIC DNA]</scope>
    <source>
        <strain evidence="7 8">NBRC 109424</strain>
    </source>
</reference>
<evidence type="ECO:0000256" key="3">
    <source>
        <dbReference type="ARBA" id="ARBA00022801"/>
    </source>
</evidence>
<gene>
    <name evidence="7" type="ORF">FC752_04205</name>
</gene>
<keyword evidence="8" id="KW-1185">Reference proteome</keyword>
<dbReference type="Gene3D" id="3.40.50.300">
    <property type="entry name" value="P-loop containing nucleotide triphosphate hydrolases"/>
    <property type="match status" value="1"/>
</dbReference>
<sequence length="432" mass="49466">MTKEMDLFSLDDCDLFAADDDLFDFSLEEEYEAENPYLADSAKGLNLISDLLSVTNETKSKLRNIRRLDTLIDNKLLQSINKIQLKNEVHLYQELVKLSDKLFEQNKVALLKKKKTIGIGGQFSAGKSKFINSVIGEAILPEDQVPTTSIATYIVKDDNLFIEALTKNNQSVQLDLDAVKALSHAFYSTYNLGFSHFINNLVISTPVFPYESIAILDTPGYSKVDATKKQAITDNEKALMQLKSVDYLIWLIDVENGVIKQTDIDFIESLNMKNPVLIVFNKCDKKTESDVENIIYTTKEYLKKSNIPLYEVVAYSAHEEKEYLNRNYLKTFFKEINRKSNTFVSLEEEIGKIIIQLEHQIDEYFNAVQKRRNDVGNYIFKSDDISEIQTLTKVYAMLQQEIKEISNCRKNLVKTKEQILNQFNALVSGGLQ</sequence>
<keyword evidence="4" id="KW-0342">GTP-binding</keyword>
<evidence type="ECO:0000256" key="5">
    <source>
        <dbReference type="ARBA" id="ARBA00023136"/>
    </source>
</evidence>
<evidence type="ECO:0000256" key="2">
    <source>
        <dbReference type="ARBA" id="ARBA00022741"/>
    </source>
</evidence>
<name>A0ABY2TEA9_9BACI</name>
<evidence type="ECO:0000313" key="8">
    <source>
        <dbReference type="Proteomes" id="UP000308539"/>
    </source>
</evidence>